<sequence length="55" mass="6093">MKNAEHEATTCLKNPRTKKARIFSSHFLENSAKAECTCSVLGHFTGKSLFSSFCP</sequence>
<protein>
    <submittedName>
        <fullName evidence="1">Uncharacterized protein</fullName>
    </submittedName>
</protein>
<dbReference type="AlphaFoldDB" id="F7R0M1"/>
<proteinExistence type="predicted"/>
<organism evidence="1 2">
    <name type="scientific">Ligilactobacillus ruminis SPM0211</name>
    <dbReference type="NCBI Taxonomy" id="1040964"/>
    <lineage>
        <taxon>Bacteria</taxon>
        <taxon>Bacillati</taxon>
        <taxon>Bacillota</taxon>
        <taxon>Bacilli</taxon>
        <taxon>Lactobacillales</taxon>
        <taxon>Lactobacillaceae</taxon>
        <taxon>Ligilactobacillus</taxon>
    </lineage>
</organism>
<reference evidence="1 2" key="1">
    <citation type="journal article" date="2011" name="J. Bacteriol.">
        <title>Genome Sequence of Lactobacillus ruminis SPM0211, Isolated from a Fecal Sample from a Healthy Korean.</title>
        <authorList>
            <person name="Lee S."/>
            <person name="Cho Y.J."/>
            <person name="Lee A.H."/>
            <person name="Chun J."/>
            <person name="Ha N.J."/>
            <person name="Ko G."/>
        </authorList>
    </citation>
    <scope>NUCLEOTIDE SEQUENCE [LARGE SCALE GENOMIC DNA]</scope>
    <source>
        <strain evidence="1 2">SPM0211</strain>
    </source>
</reference>
<dbReference type="EMBL" id="AFOJ01000005">
    <property type="protein sequence ID" value="EGM51597.1"/>
    <property type="molecule type" value="Genomic_DNA"/>
</dbReference>
<comment type="caution">
    <text evidence="1">The sequence shown here is derived from an EMBL/GenBank/DDBJ whole genome shotgun (WGS) entry which is preliminary data.</text>
</comment>
<accession>F7R0M1</accession>
<dbReference type="Proteomes" id="UP000002971">
    <property type="component" value="Unassembled WGS sequence"/>
</dbReference>
<evidence type="ECO:0000313" key="1">
    <source>
        <dbReference type="EMBL" id="EGM51597.1"/>
    </source>
</evidence>
<gene>
    <name evidence="1" type="ORF">LRU_01111</name>
</gene>
<evidence type="ECO:0000313" key="2">
    <source>
        <dbReference type="Proteomes" id="UP000002971"/>
    </source>
</evidence>
<name>F7R0M1_9LACO</name>